<proteinExistence type="predicted"/>
<evidence type="ECO:0008006" key="5">
    <source>
        <dbReference type="Google" id="ProtNLM"/>
    </source>
</evidence>
<dbReference type="PROSITE" id="PS51194">
    <property type="entry name" value="HELICASE_CTER"/>
    <property type="match status" value="1"/>
</dbReference>
<organism evidence="4">
    <name type="scientific">viral metagenome</name>
    <dbReference type="NCBI Taxonomy" id="1070528"/>
    <lineage>
        <taxon>unclassified sequences</taxon>
        <taxon>metagenomes</taxon>
        <taxon>organismal metagenomes</taxon>
    </lineage>
</organism>
<reference evidence="4" key="1">
    <citation type="journal article" date="2020" name="Nature">
        <title>Giant virus diversity and host interactions through global metagenomics.</title>
        <authorList>
            <person name="Schulz F."/>
            <person name="Roux S."/>
            <person name="Paez-Espino D."/>
            <person name="Jungbluth S."/>
            <person name="Walsh D.A."/>
            <person name="Denef V.J."/>
            <person name="McMahon K.D."/>
            <person name="Konstantinidis K.T."/>
            <person name="Eloe-Fadrosh E.A."/>
            <person name="Kyrpides N.C."/>
            <person name="Woyke T."/>
        </authorList>
    </citation>
    <scope>NUCLEOTIDE SEQUENCE</scope>
    <source>
        <strain evidence="4">GVMAG-S-1091796-13</strain>
    </source>
</reference>
<evidence type="ECO:0000313" key="4">
    <source>
        <dbReference type="EMBL" id="QHS80690.1"/>
    </source>
</evidence>
<sequence>MSEQQLKYYNDFNESDFNEVLLKREFVNNSSDKKKKNIHQEPTQMLIRNFISKNTIYDNLLLYHNLGTGKTCTSISVAEGFKEYVNNMGRKIIVLVKNKNIQKNFMDELLSKCTNDEYLSPDERKIYSGEIQYKNSEIKRNEIVLKATKEINRYYQFITYGTFVNRVLGIKEFVKDEYGKNTKRAKRVNGEIIRKRPKDEIKNLSNSVIIVDEAHNITDNDIYKSLFKILSKSYNTRLLLLTATPIYDNPTEIFELSNLLNVNRPQLQFPIGNKLFNINLEDQDVYEDIPDIEELPIETEIEIETQVERENEEIDIEQNTIRTPIEQQEFEEIEGDIDETVELFTEEIIEDNILNEQVVTSNKSIFDFTEPFLMKTQSEYINSNALKGGIISLTDNGKNSLIKALYGKVSYLRENTETNPKKIVIGKSLIPNRTGTTNVIYCQMSLDQYRTYLKALSSDVNTDSKYDLSDVIKQIESQENTLEDVVSVSKTGSLYKNSNDASTMSYPDDLYGKNGFLKLFSKSGSSWVLNKEYKNVLTTDLNKYSNKLYKLLNNIKDSKTGNVFIYSNYVNYGGTSLIKQLLLNNGFYEFKSKTNITEDKMYKYFVVFDDSTSIEKRERYKRIFNSDENKYGKFIRIIIGSPIISEGITLKAIRQVHILEPYWNMSKINQIIGRAVRNYSHDMLNQDERTVEIYKYISVYYKSNQSINDILNPSDDLKTFFIDREKYILSEEKDRTNKIVERLLKQISFDCSLNLSRNIISKDDVSGSPECDYSDCEQKCLIEPPKDKTIDNSTYDMYLKFFDEFDIYYVLETIKDLFKIYFVWNLDDIKKHIKSLEPLITDEAIYTTLNYITKDKVYVLDKYNRQGYIINKGDYYIFNSSDIDIETSFYSKILDFSVDKNKYTLNEFTKQNIDVDLFEDESKKRKPIEVGSTKMLTENILSSSDIEFNETLEQTYNIYGTFRKKKDKSDTWEHKYGKIDNKFRIIDLRDTQKIKKQKDQRKVITGQAVTSYDKGDLIEISNILNISVKPGFDKEQLGINIKQFLIENNRVLK</sequence>
<dbReference type="InterPro" id="IPR001650">
    <property type="entry name" value="Helicase_C-like"/>
</dbReference>
<dbReference type="AlphaFoldDB" id="A0A6C0AML1"/>
<dbReference type="PROSITE" id="PS51192">
    <property type="entry name" value="HELICASE_ATP_BIND_1"/>
    <property type="match status" value="1"/>
</dbReference>
<dbReference type="Pfam" id="PF04851">
    <property type="entry name" value="ResIII"/>
    <property type="match status" value="1"/>
</dbReference>
<dbReference type="InterPro" id="IPR006935">
    <property type="entry name" value="Helicase/UvrB_N"/>
</dbReference>
<evidence type="ECO:0000256" key="1">
    <source>
        <dbReference type="ARBA" id="ARBA00022801"/>
    </source>
</evidence>
<dbReference type="PROSITE" id="PS00690">
    <property type="entry name" value="DEAH_ATP_HELICASE"/>
    <property type="match status" value="1"/>
</dbReference>
<feature type="domain" description="Helicase C-terminal" evidence="3">
    <location>
        <begin position="547"/>
        <end position="744"/>
    </location>
</feature>
<dbReference type="InterPro" id="IPR027417">
    <property type="entry name" value="P-loop_NTPase"/>
</dbReference>
<dbReference type="SUPFAM" id="SSF52540">
    <property type="entry name" value="P-loop containing nucleoside triphosphate hydrolases"/>
    <property type="match status" value="2"/>
</dbReference>
<dbReference type="GO" id="GO:0005524">
    <property type="term" value="F:ATP binding"/>
    <property type="evidence" value="ECO:0007669"/>
    <property type="project" value="InterPro"/>
</dbReference>
<dbReference type="Gene3D" id="3.40.50.300">
    <property type="entry name" value="P-loop containing nucleotide triphosphate hydrolases"/>
    <property type="match status" value="2"/>
</dbReference>
<dbReference type="EMBL" id="MN740716">
    <property type="protein sequence ID" value="QHS80690.1"/>
    <property type="molecule type" value="Genomic_DNA"/>
</dbReference>
<protein>
    <recommendedName>
        <fullName evidence="5">Helicase ATP-binding domain-containing protein</fullName>
    </recommendedName>
</protein>
<dbReference type="SMART" id="SM00490">
    <property type="entry name" value="HELICc"/>
    <property type="match status" value="1"/>
</dbReference>
<dbReference type="GO" id="GO:0016787">
    <property type="term" value="F:hydrolase activity"/>
    <property type="evidence" value="ECO:0007669"/>
    <property type="project" value="UniProtKB-KW"/>
</dbReference>
<dbReference type="SMART" id="SM00487">
    <property type="entry name" value="DEXDc"/>
    <property type="match status" value="1"/>
</dbReference>
<keyword evidence="1" id="KW-0378">Hydrolase</keyword>
<dbReference type="PANTHER" id="PTHR47396">
    <property type="entry name" value="TYPE I RESTRICTION ENZYME ECOKI R PROTEIN"/>
    <property type="match status" value="1"/>
</dbReference>
<accession>A0A6C0AML1</accession>
<dbReference type="GO" id="GO:0005829">
    <property type="term" value="C:cytosol"/>
    <property type="evidence" value="ECO:0007669"/>
    <property type="project" value="TreeGrafter"/>
</dbReference>
<feature type="domain" description="Helicase ATP-binding" evidence="2">
    <location>
        <begin position="199"/>
        <end position="263"/>
    </location>
</feature>
<dbReference type="InterPro" id="IPR014001">
    <property type="entry name" value="Helicase_ATP-bd"/>
</dbReference>
<dbReference type="InterPro" id="IPR050742">
    <property type="entry name" value="Helicase_Restrict-Modif_Enz"/>
</dbReference>
<name>A0A6C0AML1_9ZZZZ</name>
<dbReference type="PANTHER" id="PTHR47396:SF1">
    <property type="entry name" value="ATP-DEPENDENT HELICASE IRC3-RELATED"/>
    <property type="match status" value="1"/>
</dbReference>
<evidence type="ECO:0000259" key="2">
    <source>
        <dbReference type="PROSITE" id="PS51192"/>
    </source>
</evidence>
<dbReference type="Pfam" id="PF00271">
    <property type="entry name" value="Helicase_C"/>
    <property type="match status" value="1"/>
</dbReference>
<dbReference type="GO" id="GO:0003677">
    <property type="term" value="F:DNA binding"/>
    <property type="evidence" value="ECO:0007669"/>
    <property type="project" value="InterPro"/>
</dbReference>
<evidence type="ECO:0000259" key="3">
    <source>
        <dbReference type="PROSITE" id="PS51194"/>
    </source>
</evidence>
<dbReference type="InterPro" id="IPR002464">
    <property type="entry name" value="DNA/RNA_helicase_DEAH_CS"/>
</dbReference>